<reference evidence="4" key="2">
    <citation type="submission" date="2010-03" db="EMBL/GenBank/DDBJ databases">
        <title>The genome sequence of Coccidioides posadasii strain Silveira.</title>
        <authorList>
            <consortium name="The Broad Institute Genome Sequencing Center for Infectious Disease"/>
            <person name="Neafsey D."/>
            <person name="Orbach M."/>
            <person name="Henn M.R."/>
            <person name="Cole G.T."/>
            <person name="Galgiani J."/>
            <person name="Gardner M.J."/>
            <person name="Kirkland T.N."/>
            <person name="Taylor J.W."/>
            <person name="Young S.K."/>
            <person name="Zeng Q."/>
            <person name="Koehrsen M."/>
            <person name="Alvarado L."/>
            <person name="Berlin A."/>
            <person name="Borenstein D."/>
            <person name="Chapman S.B."/>
            <person name="Chen Z."/>
            <person name="Engels R."/>
            <person name="Freedman E."/>
            <person name="Gellesch M."/>
            <person name="Goldberg J."/>
            <person name="Griggs A."/>
            <person name="Gujja S."/>
            <person name="Heilman E."/>
            <person name="Heiman D."/>
            <person name="Howarth C."/>
            <person name="Jen D."/>
            <person name="Larson L."/>
            <person name="Mehta T."/>
            <person name="Neiman D."/>
            <person name="Park D."/>
            <person name="Pearson M."/>
            <person name="Richards J."/>
            <person name="Roberts A."/>
            <person name="Saif S."/>
            <person name="Shea T."/>
            <person name="Shenoy N."/>
            <person name="Sisk P."/>
            <person name="Stolte C."/>
            <person name="Sykes S."/>
            <person name="Walk T."/>
            <person name="White J."/>
            <person name="Yandava C."/>
            <person name="Haas B."/>
            <person name="Nusbaum C."/>
            <person name="Birren B."/>
        </authorList>
    </citation>
    <scope>NUCLEOTIDE SEQUENCE [LARGE SCALE GENOMIC DNA]</scope>
    <source>
        <strain evidence="4">RMSCC 757 / Silveira</strain>
    </source>
</reference>
<feature type="transmembrane region" description="Helical" evidence="2">
    <location>
        <begin position="25"/>
        <end position="46"/>
    </location>
</feature>
<dbReference type="AlphaFoldDB" id="E9CX42"/>
<organism evidence="4">
    <name type="scientific">Coccidioides posadasii (strain RMSCC 757 / Silveira)</name>
    <name type="common">Valley fever fungus</name>
    <dbReference type="NCBI Taxonomy" id="443226"/>
    <lineage>
        <taxon>Eukaryota</taxon>
        <taxon>Fungi</taxon>
        <taxon>Dikarya</taxon>
        <taxon>Ascomycota</taxon>
        <taxon>Pezizomycotina</taxon>
        <taxon>Eurotiomycetes</taxon>
        <taxon>Eurotiomycetidae</taxon>
        <taxon>Onygenales</taxon>
        <taxon>Onygenaceae</taxon>
        <taxon>Coccidioides</taxon>
    </lineage>
</organism>
<feature type="region of interest" description="Disordered" evidence="1">
    <location>
        <begin position="114"/>
        <end position="202"/>
    </location>
</feature>
<dbReference type="VEuPathDB" id="FungiDB:CPSG_02025"/>
<sequence length="202" mass="22962">MRQLLIGNDSESQTQHPAFSTTLLIMNRLVVALAILATCTFAVPIASTAEDLATRAEECPVLMQESCNIECQDQGREAGNCIMEKAKKKEKWCSCYGTSRVRNKRDELKLHTRDGLHHLDEDGDTERRRPPSRRQSSDDQRTRESGRTLNARDNLHHLDEDGDTEHWPPPSRRQHIDDENTTGSSHILQTRDDVRLPSNTHA</sequence>
<keyword evidence="2" id="KW-0472">Membrane</keyword>
<dbReference type="EMBL" id="GL636487">
    <property type="protein sequence ID" value="EFW21868.1"/>
    <property type="molecule type" value="Genomic_DNA"/>
</dbReference>
<dbReference type="OMA" id="ESCNIEC"/>
<accession>E9CX42</accession>
<protein>
    <submittedName>
        <fullName evidence="3">Uncharacterized protein</fullName>
    </submittedName>
</protein>
<keyword evidence="4" id="KW-1185">Reference proteome</keyword>
<proteinExistence type="predicted"/>
<keyword evidence="2" id="KW-0812">Transmembrane</keyword>
<dbReference type="Proteomes" id="UP000002497">
    <property type="component" value="Unassembled WGS sequence"/>
</dbReference>
<gene>
    <name evidence="3" type="ORF">CPSG_02025</name>
</gene>
<evidence type="ECO:0000256" key="1">
    <source>
        <dbReference type="SAM" id="MobiDB-lite"/>
    </source>
</evidence>
<dbReference type="HOGENOM" id="CLU_1354493_0_0_1"/>
<reference evidence="4" key="1">
    <citation type="journal article" date="2010" name="Genome Res.">
        <title>Population genomic sequencing of Coccidioides fungi reveals recent hybridization and transposon control.</title>
        <authorList>
            <person name="Neafsey D.E."/>
            <person name="Barker B.M."/>
            <person name="Sharpton T.J."/>
            <person name="Stajich J.E."/>
            <person name="Park D.J."/>
            <person name="Whiston E."/>
            <person name="Hung C.-Y."/>
            <person name="McMahan C."/>
            <person name="White J."/>
            <person name="Sykes S."/>
            <person name="Heiman D."/>
            <person name="Young S."/>
            <person name="Zeng Q."/>
            <person name="Abouelleil A."/>
            <person name="Aftuck L."/>
            <person name="Bessette D."/>
            <person name="Brown A."/>
            <person name="FitzGerald M."/>
            <person name="Lui A."/>
            <person name="Macdonald J.P."/>
            <person name="Priest M."/>
            <person name="Orbach M.J."/>
            <person name="Galgiani J.N."/>
            <person name="Kirkland T.N."/>
            <person name="Cole G.T."/>
            <person name="Birren B.W."/>
            <person name="Henn M.R."/>
            <person name="Taylor J.W."/>
            <person name="Rounsley S.D."/>
        </authorList>
    </citation>
    <scope>NUCLEOTIDE SEQUENCE [LARGE SCALE GENOMIC DNA]</scope>
    <source>
        <strain evidence="4">RMSCC 757 / Silveira</strain>
    </source>
</reference>
<feature type="compositionally biased region" description="Basic and acidic residues" evidence="1">
    <location>
        <begin position="114"/>
        <end position="146"/>
    </location>
</feature>
<evidence type="ECO:0000256" key="2">
    <source>
        <dbReference type="SAM" id="Phobius"/>
    </source>
</evidence>
<evidence type="ECO:0000313" key="4">
    <source>
        <dbReference type="Proteomes" id="UP000002497"/>
    </source>
</evidence>
<dbReference type="VEuPathDB" id="FungiDB:D8B26_001986"/>
<name>E9CX42_COCPS</name>
<evidence type="ECO:0000313" key="3">
    <source>
        <dbReference type="EMBL" id="EFW21868.1"/>
    </source>
</evidence>
<keyword evidence="2" id="KW-1133">Transmembrane helix</keyword>